<keyword evidence="4" id="KW-1185">Reference proteome</keyword>
<reference evidence="3 4" key="1">
    <citation type="submission" date="2019-12" db="EMBL/GenBank/DDBJ databases">
        <title>Genome sequenceing of Clostridium bovifaecis.</title>
        <authorList>
            <person name="Yao Y."/>
        </authorList>
    </citation>
    <scope>NUCLEOTIDE SEQUENCE [LARGE SCALE GENOMIC DNA]</scope>
    <source>
        <strain evidence="3 4">BXX</strain>
    </source>
</reference>
<evidence type="ECO:0000313" key="3">
    <source>
        <dbReference type="EMBL" id="QGU94554.1"/>
    </source>
</evidence>
<dbReference type="SUPFAM" id="SSF53335">
    <property type="entry name" value="S-adenosyl-L-methionine-dependent methyltransferases"/>
    <property type="match status" value="1"/>
</dbReference>
<organism evidence="3 4">
    <name type="scientific">Clostridium bovifaecis</name>
    <dbReference type="NCBI Taxonomy" id="2184719"/>
    <lineage>
        <taxon>Bacteria</taxon>
        <taxon>Bacillati</taxon>
        <taxon>Bacillota</taxon>
        <taxon>Clostridia</taxon>
        <taxon>Eubacteriales</taxon>
        <taxon>Clostridiaceae</taxon>
        <taxon>Clostridium</taxon>
    </lineage>
</organism>
<proteinExistence type="predicted"/>
<dbReference type="GO" id="GO:0032259">
    <property type="term" value="P:methylation"/>
    <property type="evidence" value="ECO:0007669"/>
    <property type="project" value="UniProtKB-KW"/>
</dbReference>
<name>A0A6I6EZX3_9CLOT</name>
<evidence type="ECO:0000259" key="2">
    <source>
        <dbReference type="Pfam" id="PF13649"/>
    </source>
</evidence>
<feature type="domain" description="Methyltransferase" evidence="2">
    <location>
        <begin position="40"/>
        <end position="111"/>
    </location>
</feature>
<dbReference type="Pfam" id="PF13649">
    <property type="entry name" value="Methyltransf_25"/>
    <property type="match status" value="1"/>
</dbReference>
<dbReference type="PANTHER" id="PTHR43861">
    <property type="entry name" value="TRANS-ACONITATE 2-METHYLTRANSFERASE-RELATED"/>
    <property type="match status" value="1"/>
</dbReference>
<dbReference type="InterPro" id="IPR041698">
    <property type="entry name" value="Methyltransf_25"/>
</dbReference>
<dbReference type="GO" id="GO:0008168">
    <property type="term" value="F:methyltransferase activity"/>
    <property type="evidence" value="ECO:0007669"/>
    <property type="project" value="UniProtKB-KW"/>
</dbReference>
<dbReference type="CDD" id="cd02440">
    <property type="entry name" value="AdoMet_MTases"/>
    <property type="match status" value="1"/>
</dbReference>
<evidence type="ECO:0000313" key="4">
    <source>
        <dbReference type="Proteomes" id="UP000422764"/>
    </source>
</evidence>
<dbReference type="InterPro" id="IPR029063">
    <property type="entry name" value="SAM-dependent_MTases_sf"/>
</dbReference>
<gene>
    <name evidence="3" type="ORF">GOM49_05085</name>
</gene>
<dbReference type="EMBL" id="CP046522">
    <property type="protein sequence ID" value="QGU94554.1"/>
    <property type="molecule type" value="Genomic_DNA"/>
</dbReference>
<sequence length="189" mass="22087">MDYIGNRQYWDEKFSNRSDMPLEPEKSLVENIKYFKKGTVLDVACGDGRNALFLAENNFRVTGVDFSRKALKRLEIFANRKNYNIVTKEADLAKSDSLHDLGSFDNILINHYKLNEGQLLNLKKHIDDDGIVFICGFGHKYRLDSKVKEKDLIKPVDFENFSKVFQLIKYIESEDARGFFVTYIFRKSY</sequence>
<dbReference type="Proteomes" id="UP000422764">
    <property type="component" value="Chromosome"/>
</dbReference>
<accession>A0A6I6EZX3</accession>
<dbReference type="PANTHER" id="PTHR43861:SF3">
    <property type="entry name" value="PUTATIVE (AFU_ORTHOLOGUE AFUA_2G14390)-RELATED"/>
    <property type="match status" value="1"/>
</dbReference>
<dbReference type="AlphaFoldDB" id="A0A6I6EZX3"/>
<evidence type="ECO:0000256" key="1">
    <source>
        <dbReference type="ARBA" id="ARBA00022679"/>
    </source>
</evidence>
<protein>
    <submittedName>
        <fullName evidence="3">Methyltransferase domain-containing protein</fullName>
    </submittedName>
</protein>
<keyword evidence="1 3" id="KW-0808">Transferase</keyword>
<keyword evidence="3" id="KW-0489">Methyltransferase</keyword>
<dbReference type="Gene3D" id="3.40.50.150">
    <property type="entry name" value="Vaccinia Virus protein VP39"/>
    <property type="match status" value="1"/>
</dbReference>